<protein>
    <submittedName>
        <fullName evidence="1">Tubulin binding cofactor C-domain-containing protein</fullName>
    </submittedName>
</protein>
<reference evidence="1" key="1">
    <citation type="journal article" date="2021" name="Environ. Microbiol.">
        <title>Gene family expansions and transcriptome signatures uncover fungal adaptations to wood decay.</title>
        <authorList>
            <person name="Hage H."/>
            <person name="Miyauchi S."/>
            <person name="Viragh M."/>
            <person name="Drula E."/>
            <person name="Min B."/>
            <person name="Chaduli D."/>
            <person name="Navarro D."/>
            <person name="Favel A."/>
            <person name="Norest M."/>
            <person name="Lesage-Meessen L."/>
            <person name="Balint B."/>
            <person name="Merenyi Z."/>
            <person name="de Eugenio L."/>
            <person name="Morin E."/>
            <person name="Martinez A.T."/>
            <person name="Baldrian P."/>
            <person name="Stursova M."/>
            <person name="Martinez M.J."/>
            <person name="Novotny C."/>
            <person name="Magnuson J.K."/>
            <person name="Spatafora J.W."/>
            <person name="Maurice S."/>
            <person name="Pangilinan J."/>
            <person name="Andreopoulos W."/>
            <person name="LaButti K."/>
            <person name="Hundley H."/>
            <person name="Na H."/>
            <person name="Kuo A."/>
            <person name="Barry K."/>
            <person name="Lipzen A."/>
            <person name="Henrissat B."/>
            <person name="Riley R."/>
            <person name="Ahrendt S."/>
            <person name="Nagy L.G."/>
            <person name="Grigoriev I.V."/>
            <person name="Martin F."/>
            <person name="Rosso M.N."/>
        </authorList>
    </citation>
    <scope>NUCLEOTIDE SEQUENCE</scope>
    <source>
        <strain evidence="1">CBS 384.51</strain>
    </source>
</reference>
<gene>
    <name evidence="1" type="ORF">BDY19DRAFT_105248</name>
</gene>
<evidence type="ECO:0000313" key="1">
    <source>
        <dbReference type="EMBL" id="KAI0089468.1"/>
    </source>
</evidence>
<dbReference type="EMBL" id="MU274910">
    <property type="protein sequence ID" value="KAI0089468.1"/>
    <property type="molecule type" value="Genomic_DNA"/>
</dbReference>
<sequence>MSGTDKDLAQTFFADFQAARTDLTKRLDDLKASHTPATEGTNDLALDVAKLRKEYIDAREYLPTYDQRQYDNFLKSMEQSVEELRTASAGKPKFSFKRKANKGKEAIALTSSVHLEEKLSVSTDLASPKKETKEDSTSSHVSLSGFSSSYLSWSSIPPPNAAATDLAISDLKRCVVNLLPHGSDNPGRVISALHVRNLTDTVLLLPRIEGSALLHDMKNCMIILGCHQFRMHTSIDIRVHLAIQSNPIIEHCSSVTFASYPSSLQEGQPVTDSKHLSVQDFSHIRQTPSPNWCALPAELELSEEEWTTLKKARSDDVVAMLRRYLPESLSEGS</sequence>
<comment type="caution">
    <text evidence="1">The sequence shown here is derived from an EMBL/GenBank/DDBJ whole genome shotgun (WGS) entry which is preliminary data.</text>
</comment>
<proteinExistence type="predicted"/>
<dbReference type="Proteomes" id="UP001055072">
    <property type="component" value="Unassembled WGS sequence"/>
</dbReference>
<organism evidence="1 2">
    <name type="scientific">Irpex rosettiformis</name>
    <dbReference type="NCBI Taxonomy" id="378272"/>
    <lineage>
        <taxon>Eukaryota</taxon>
        <taxon>Fungi</taxon>
        <taxon>Dikarya</taxon>
        <taxon>Basidiomycota</taxon>
        <taxon>Agaricomycotina</taxon>
        <taxon>Agaricomycetes</taxon>
        <taxon>Polyporales</taxon>
        <taxon>Irpicaceae</taxon>
        <taxon>Irpex</taxon>
    </lineage>
</organism>
<evidence type="ECO:0000313" key="2">
    <source>
        <dbReference type="Proteomes" id="UP001055072"/>
    </source>
</evidence>
<keyword evidence="2" id="KW-1185">Reference proteome</keyword>
<accession>A0ACB8U5D3</accession>
<name>A0ACB8U5D3_9APHY</name>